<name>A0A319EHY5_9EURO</name>
<protein>
    <submittedName>
        <fullName evidence="1">Serum paraoxonase/arylesterase family protein</fullName>
    </submittedName>
</protein>
<dbReference type="OrthoDB" id="5307922at2759"/>
<dbReference type="SUPFAM" id="SSF63829">
    <property type="entry name" value="Calcium-dependent phosphotriesterase"/>
    <property type="match status" value="1"/>
</dbReference>
<dbReference type="InterPro" id="IPR011042">
    <property type="entry name" value="6-blade_b-propeller_TolB-like"/>
</dbReference>
<feature type="non-terminal residue" evidence="1">
    <location>
        <position position="424"/>
    </location>
</feature>
<reference evidence="1 2" key="1">
    <citation type="submission" date="2018-02" db="EMBL/GenBank/DDBJ databases">
        <title>The genomes of Aspergillus section Nigri reveals drivers in fungal speciation.</title>
        <authorList>
            <consortium name="DOE Joint Genome Institute"/>
            <person name="Vesth T.C."/>
            <person name="Nybo J."/>
            <person name="Theobald S."/>
            <person name="Brandl J."/>
            <person name="Frisvad J.C."/>
            <person name="Nielsen K.F."/>
            <person name="Lyhne E.K."/>
            <person name="Kogle M.E."/>
            <person name="Kuo A."/>
            <person name="Riley R."/>
            <person name="Clum A."/>
            <person name="Nolan M."/>
            <person name="Lipzen A."/>
            <person name="Salamov A."/>
            <person name="Henrissat B."/>
            <person name="Wiebenga A."/>
            <person name="De vries R.P."/>
            <person name="Grigoriev I.V."/>
            <person name="Mortensen U.H."/>
            <person name="Andersen M.R."/>
            <person name="Baker S.E."/>
        </authorList>
    </citation>
    <scope>NUCLEOTIDE SEQUENCE [LARGE SCALE GENOMIC DNA]</scope>
    <source>
        <strain evidence="1 2">CBS 707.79</strain>
    </source>
</reference>
<gene>
    <name evidence="1" type="ORF">BO71DRAFT_361203</name>
</gene>
<dbReference type="Proteomes" id="UP000247810">
    <property type="component" value="Unassembled WGS sequence"/>
</dbReference>
<dbReference type="PANTHER" id="PTHR11799">
    <property type="entry name" value="PARAOXONASE"/>
    <property type="match status" value="1"/>
</dbReference>
<dbReference type="InterPro" id="IPR051288">
    <property type="entry name" value="Serum_paraoxonase/arylesterase"/>
</dbReference>
<dbReference type="Gene3D" id="2.120.10.30">
    <property type="entry name" value="TolB, C-terminal domain"/>
    <property type="match status" value="1"/>
</dbReference>
<sequence length="424" mass="47631">MGGSYINLAIIAILVATLYRPVYRELTILGVFRTASSAGNSQERQIRTIEDTVHCEDLHYYQAADQIFTACEDSELSRFKWFPPLTNFDTEGERTGSIHVIDPKTLTSSRLTFENFSGPFVTHGIDLAEDPERSDAVYIFAVNHLTNPEYDREDPHRRDVPKARSQMELFHHVLNSGTVRHLRSIRHPLVTTPNDIYAESPRSFYVTNDHHHRDGYKRLAEDLLPVARWSNVIHVRLDRLASTTAETGVDAVVAAEGFRNPNGLGHGQSRNEVLLTSAIGATLYHARPNHHNRTLSIVEEFTFDSTIDNPSYYQDPYRTPSDDASGYVLGGLLRAVDNGELRNQPEAKEGIMVWHLRQKPSASNDSSGEWEKRLLFEDDGTHIRTASTALLLPIEPAASEEKKKARLFVTGFVSQGVIAVEVSL</sequence>
<evidence type="ECO:0000313" key="1">
    <source>
        <dbReference type="EMBL" id="PYH90552.1"/>
    </source>
</evidence>
<dbReference type="VEuPathDB" id="FungiDB:BO71DRAFT_361203"/>
<dbReference type="PANTHER" id="PTHR11799:SF12">
    <property type="entry name" value="PARAOXONASE-RELATED"/>
    <property type="match status" value="1"/>
</dbReference>
<dbReference type="AlphaFoldDB" id="A0A319EHY5"/>
<accession>A0A319EHY5</accession>
<dbReference type="EMBL" id="KZ825978">
    <property type="protein sequence ID" value="PYH90552.1"/>
    <property type="molecule type" value="Genomic_DNA"/>
</dbReference>
<evidence type="ECO:0000313" key="2">
    <source>
        <dbReference type="Proteomes" id="UP000247810"/>
    </source>
</evidence>
<keyword evidence="2" id="KW-1185">Reference proteome</keyword>
<organism evidence="1 2">
    <name type="scientific">Aspergillus ellipticus CBS 707.79</name>
    <dbReference type="NCBI Taxonomy" id="1448320"/>
    <lineage>
        <taxon>Eukaryota</taxon>
        <taxon>Fungi</taxon>
        <taxon>Dikarya</taxon>
        <taxon>Ascomycota</taxon>
        <taxon>Pezizomycotina</taxon>
        <taxon>Eurotiomycetes</taxon>
        <taxon>Eurotiomycetidae</taxon>
        <taxon>Eurotiales</taxon>
        <taxon>Aspergillaceae</taxon>
        <taxon>Aspergillus</taxon>
        <taxon>Aspergillus subgen. Circumdati</taxon>
    </lineage>
</organism>
<proteinExistence type="predicted"/>